<gene>
    <name evidence="2" type="ORF">MNOR_LOCUS4125</name>
</gene>
<feature type="compositionally biased region" description="Low complexity" evidence="1">
    <location>
        <begin position="28"/>
        <end position="47"/>
    </location>
</feature>
<protein>
    <recommendedName>
        <fullName evidence="4">Mixed-lineage leukemia-like protein</fullName>
    </recommendedName>
</protein>
<evidence type="ECO:0008006" key="4">
    <source>
        <dbReference type="Google" id="ProtNLM"/>
    </source>
</evidence>
<feature type="non-terminal residue" evidence="2">
    <location>
        <position position="188"/>
    </location>
</feature>
<evidence type="ECO:0000313" key="2">
    <source>
        <dbReference type="EMBL" id="CAL4064477.1"/>
    </source>
</evidence>
<dbReference type="Proteomes" id="UP001497623">
    <property type="component" value="Unassembled WGS sequence"/>
</dbReference>
<feature type="compositionally biased region" description="Low complexity" evidence="1">
    <location>
        <begin position="79"/>
        <end position="94"/>
    </location>
</feature>
<evidence type="ECO:0000256" key="1">
    <source>
        <dbReference type="SAM" id="MobiDB-lite"/>
    </source>
</evidence>
<comment type="caution">
    <text evidence="2">The sequence shown here is derived from an EMBL/GenBank/DDBJ whole genome shotgun (WGS) entry which is preliminary data.</text>
</comment>
<feature type="compositionally biased region" description="Low complexity" evidence="1">
    <location>
        <begin position="136"/>
        <end position="158"/>
    </location>
</feature>
<feature type="region of interest" description="Disordered" evidence="1">
    <location>
        <begin position="1"/>
        <end position="188"/>
    </location>
</feature>
<sequence>MDFSQHSGGGVVGNGGGGGGGIRGGSRSGSSSNSSSSGGPGLTSVGSRGSAVLPPSSPSTSQYMVHSPFSPKNEVVYQAPGGSPLPGGAPLGFPRSPASPLMASSIKSEPPVSPLGLDCSIPNKKGRYDGSGGSGSADWGSGAPSPSMMVDSPDPNSSNGAGGFGVPVMSPMSSSSLGDPSSPFPRSG</sequence>
<accession>A0AAV2PWU6</accession>
<feature type="compositionally biased region" description="Low complexity" evidence="1">
    <location>
        <begin position="166"/>
        <end position="188"/>
    </location>
</feature>
<evidence type="ECO:0000313" key="3">
    <source>
        <dbReference type="Proteomes" id="UP001497623"/>
    </source>
</evidence>
<proteinExistence type="predicted"/>
<organism evidence="2 3">
    <name type="scientific">Meganyctiphanes norvegica</name>
    <name type="common">Northern krill</name>
    <name type="synonym">Thysanopoda norvegica</name>
    <dbReference type="NCBI Taxonomy" id="48144"/>
    <lineage>
        <taxon>Eukaryota</taxon>
        <taxon>Metazoa</taxon>
        <taxon>Ecdysozoa</taxon>
        <taxon>Arthropoda</taxon>
        <taxon>Crustacea</taxon>
        <taxon>Multicrustacea</taxon>
        <taxon>Malacostraca</taxon>
        <taxon>Eumalacostraca</taxon>
        <taxon>Eucarida</taxon>
        <taxon>Euphausiacea</taxon>
        <taxon>Euphausiidae</taxon>
        <taxon>Meganyctiphanes</taxon>
    </lineage>
</organism>
<keyword evidence="3" id="KW-1185">Reference proteome</keyword>
<dbReference type="AlphaFoldDB" id="A0AAV2PWU6"/>
<name>A0AAV2PWU6_MEGNR</name>
<feature type="compositionally biased region" description="Gly residues" evidence="1">
    <location>
        <begin position="7"/>
        <end position="27"/>
    </location>
</feature>
<reference evidence="2 3" key="1">
    <citation type="submission" date="2024-05" db="EMBL/GenBank/DDBJ databases">
        <authorList>
            <person name="Wallberg A."/>
        </authorList>
    </citation>
    <scope>NUCLEOTIDE SEQUENCE [LARGE SCALE GENOMIC DNA]</scope>
</reference>
<dbReference type="EMBL" id="CAXKWB010001496">
    <property type="protein sequence ID" value="CAL4064477.1"/>
    <property type="molecule type" value="Genomic_DNA"/>
</dbReference>